<name>A0A060Z6P6_ONCMY</name>
<dbReference type="Proteomes" id="UP000193380">
    <property type="component" value="Unassembled WGS sequence"/>
</dbReference>
<dbReference type="GO" id="GO:0006357">
    <property type="term" value="P:regulation of transcription by RNA polymerase II"/>
    <property type="evidence" value="ECO:0007669"/>
    <property type="project" value="InterPro"/>
</dbReference>
<accession>A0A060Z6P6</accession>
<dbReference type="EMBL" id="FR928269">
    <property type="protein sequence ID" value="CDQ96980.1"/>
    <property type="molecule type" value="Genomic_DNA"/>
</dbReference>
<feature type="transmembrane region" description="Helical" evidence="2">
    <location>
        <begin position="97"/>
        <end position="122"/>
    </location>
</feature>
<dbReference type="GO" id="GO:0030154">
    <property type="term" value="P:cell differentiation"/>
    <property type="evidence" value="ECO:0007669"/>
    <property type="project" value="TreeGrafter"/>
</dbReference>
<keyword evidence="2" id="KW-0472">Membrane</keyword>
<dbReference type="AlphaFoldDB" id="A0A060Z6P6"/>
<keyword evidence="2" id="KW-1133">Transmembrane helix</keyword>
<proteinExistence type="predicted"/>
<evidence type="ECO:0000313" key="5">
    <source>
        <dbReference type="Proteomes" id="UP000193380"/>
    </source>
</evidence>
<gene>
    <name evidence="4" type="ORF">GSONMT00052394001</name>
</gene>
<dbReference type="Pfam" id="PF11934">
    <property type="entry name" value="DUF3452"/>
    <property type="match status" value="1"/>
</dbReference>
<dbReference type="GO" id="GO:0000977">
    <property type="term" value="F:RNA polymerase II transcription regulatory region sequence-specific DNA binding"/>
    <property type="evidence" value="ECO:0007669"/>
    <property type="project" value="TreeGrafter"/>
</dbReference>
<dbReference type="STRING" id="8022.A0A060Z6P6"/>
<dbReference type="PaxDb" id="8022-A0A060Z6P6"/>
<evidence type="ECO:0000256" key="1">
    <source>
        <dbReference type="SAM" id="MobiDB-lite"/>
    </source>
</evidence>
<dbReference type="PANTHER" id="PTHR13742:SF20">
    <property type="entry name" value="RETINOBLASTOMA-LIKE PROTEIN 1"/>
    <property type="match status" value="1"/>
</dbReference>
<feature type="region of interest" description="Disordered" evidence="1">
    <location>
        <begin position="68"/>
        <end position="87"/>
    </location>
</feature>
<evidence type="ECO:0000259" key="3">
    <source>
        <dbReference type="SMART" id="SM01367"/>
    </source>
</evidence>
<dbReference type="GO" id="GO:0000785">
    <property type="term" value="C:chromatin"/>
    <property type="evidence" value="ECO:0007669"/>
    <property type="project" value="TreeGrafter"/>
</dbReference>
<evidence type="ECO:0000313" key="4">
    <source>
        <dbReference type="EMBL" id="CDQ96980.1"/>
    </source>
</evidence>
<dbReference type="InterPro" id="IPR028309">
    <property type="entry name" value="RB_fam"/>
</dbReference>
<keyword evidence="2" id="KW-0812">Transmembrane</keyword>
<reference evidence="4" key="2">
    <citation type="submission" date="2014-03" db="EMBL/GenBank/DDBJ databases">
        <authorList>
            <person name="Genoscope - CEA"/>
        </authorList>
    </citation>
    <scope>NUCLEOTIDE SEQUENCE</scope>
</reference>
<dbReference type="PANTHER" id="PTHR13742">
    <property type="entry name" value="RETINOBLASTOMA-ASSOCIATED PROTEIN RB -RELATED"/>
    <property type="match status" value="1"/>
</dbReference>
<reference evidence="4" key="1">
    <citation type="journal article" date="2014" name="Nat. Commun.">
        <title>The rainbow trout genome provides novel insights into evolution after whole-genome duplication in vertebrates.</title>
        <authorList>
            <person name="Berthelot C."/>
            <person name="Brunet F."/>
            <person name="Chalopin D."/>
            <person name="Juanchich A."/>
            <person name="Bernard M."/>
            <person name="Noel B."/>
            <person name="Bento P."/>
            <person name="Da Silva C."/>
            <person name="Labadie K."/>
            <person name="Alberti A."/>
            <person name="Aury J.M."/>
            <person name="Louis A."/>
            <person name="Dehais P."/>
            <person name="Bardou P."/>
            <person name="Montfort J."/>
            <person name="Klopp C."/>
            <person name="Cabau C."/>
            <person name="Gaspin C."/>
            <person name="Thorgaard G.H."/>
            <person name="Boussaha M."/>
            <person name="Quillet E."/>
            <person name="Guyomard R."/>
            <person name="Galiana D."/>
            <person name="Bobe J."/>
            <person name="Volff J.N."/>
            <person name="Genet C."/>
            <person name="Wincker P."/>
            <person name="Jaillon O."/>
            <person name="Roest Crollius H."/>
            <person name="Guiguen Y."/>
        </authorList>
    </citation>
    <scope>NUCLEOTIDE SEQUENCE [LARGE SCALE GENOMIC DNA]</scope>
</reference>
<dbReference type="GO" id="GO:0005667">
    <property type="term" value="C:transcription regulator complex"/>
    <property type="evidence" value="ECO:0007669"/>
    <property type="project" value="TreeGrafter"/>
</dbReference>
<dbReference type="InterPro" id="IPR024599">
    <property type="entry name" value="RB_N"/>
</dbReference>
<protein>
    <recommendedName>
        <fullName evidence="3">Retinoblastoma-associated protein N-terminal domain-containing protein</fullName>
    </recommendedName>
</protein>
<feature type="domain" description="Retinoblastoma-associated protein N-terminal" evidence="3">
    <location>
        <begin position="1"/>
        <end position="122"/>
    </location>
</feature>
<dbReference type="GO" id="GO:2000134">
    <property type="term" value="P:negative regulation of G1/S transition of mitotic cell cycle"/>
    <property type="evidence" value="ECO:0007669"/>
    <property type="project" value="TreeGrafter"/>
</dbReference>
<organism evidence="4 5">
    <name type="scientific">Oncorhynchus mykiss</name>
    <name type="common">Rainbow trout</name>
    <name type="synonym">Salmo gairdneri</name>
    <dbReference type="NCBI Taxonomy" id="8022"/>
    <lineage>
        <taxon>Eukaryota</taxon>
        <taxon>Metazoa</taxon>
        <taxon>Chordata</taxon>
        <taxon>Craniata</taxon>
        <taxon>Vertebrata</taxon>
        <taxon>Euteleostomi</taxon>
        <taxon>Actinopterygii</taxon>
        <taxon>Neopterygii</taxon>
        <taxon>Teleostei</taxon>
        <taxon>Protacanthopterygii</taxon>
        <taxon>Salmoniformes</taxon>
        <taxon>Salmonidae</taxon>
        <taxon>Salmoninae</taxon>
        <taxon>Oncorhynchus</taxon>
    </lineage>
</organism>
<dbReference type="SMART" id="SM01367">
    <property type="entry name" value="DUF3452"/>
    <property type="match status" value="1"/>
</dbReference>
<sequence length="123" mass="14659">MEGNCVSLTRILRTSKLSLIQFFNKMKKWSDMSNLSQEFRNRMGRLERTFEVSTVIFRKFEPIFMDMFQDPQGEPPRQPRSRKHRYRPTLRSLSSPISFFCLRLSFYLPVSLSVCLPFILVLK</sequence>
<evidence type="ECO:0000256" key="2">
    <source>
        <dbReference type="SAM" id="Phobius"/>
    </source>
</evidence>